<evidence type="ECO:0000259" key="6">
    <source>
        <dbReference type="PROSITE" id="PS51007"/>
    </source>
</evidence>
<feature type="coiled-coil region" evidence="4">
    <location>
        <begin position="331"/>
        <end position="372"/>
    </location>
</feature>
<dbReference type="PANTHER" id="PTHR11439:SF483">
    <property type="entry name" value="PEPTIDE SYNTHASE GLIP-LIKE, PUTATIVE (AFU_ORTHOLOGUE AFUA_3G12920)-RELATED"/>
    <property type="match status" value="1"/>
</dbReference>
<dbReference type="PROSITE" id="PS51007">
    <property type="entry name" value="CYTC"/>
    <property type="match status" value="1"/>
</dbReference>
<dbReference type="InterPro" id="IPR016088">
    <property type="entry name" value="Chalcone_isomerase_3-sand"/>
</dbReference>
<evidence type="ECO:0000313" key="8">
    <source>
        <dbReference type="Proteomes" id="UP001151760"/>
    </source>
</evidence>
<feature type="region of interest" description="Disordered" evidence="5">
    <location>
        <begin position="493"/>
        <end position="526"/>
    </location>
</feature>
<dbReference type="PANTHER" id="PTHR11439">
    <property type="entry name" value="GAG-POL-RELATED RETROTRANSPOSON"/>
    <property type="match status" value="1"/>
</dbReference>
<feature type="compositionally biased region" description="Polar residues" evidence="5">
    <location>
        <begin position="419"/>
        <end position="428"/>
    </location>
</feature>
<gene>
    <name evidence="7" type="ORF">Tco_0774656</name>
</gene>
<feature type="compositionally biased region" description="Basic and acidic residues" evidence="5">
    <location>
        <begin position="500"/>
        <end position="518"/>
    </location>
</feature>
<dbReference type="Gene3D" id="3.50.70.10">
    <property type="match status" value="1"/>
</dbReference>
<feature type="region of interest" description="Disordered" evidence="5">
    <location>
        <begin position="1147"/>
        <end position="1178"/>
    </location>
</feature>
<evidence type="ECO:0000256" key="4">
    <source>
        <dbReference type="SAM" id="Coils"/>
    </source>
</evidence>
<evidence type="ECO:0000256" key="1">
    <source>
        <dbReference type="ARBA" id="ARBA00022723"/>
    </source>
</evidence>
<dbReference type="EMBL" id="BQNB010011551">
    <property type="protein sequence ID" value="GJS92020.1"/>
    <property type="molecule type" value="Genomic_DNA"/>
</dbReference>
<keyword evidence="2 3" id="KW-0408">Iron</keyword>
<reference evidence="7" key="2">
    <citation type="submission" date="2022-01" db="EMBL/GenBank/DDBJ databases">
        <authorList>
            <person name="Yamashiro T."/>
            <person name="Shiraishi A."/>
            <person name="Satake H."/>
            <person name="Nakayama K."/>
        </authorList>
    </citation>
    <scope>NUCLEOTIDE SEQUENCE</scope>
</reference>
<evidence type="ECO:0000313" key="7">
    <source>
        <dbReference type="EMBL" id="GJS92020.1"/>
    </source>
</evidence>
<dbReference type="InterPro" id="IPR036298">
    <property type="entry name" value="Chalcone_isomerase_sf"/>
</dbReference>
<comment type="caution">
    <text evidence="7">The sequence shown here is derived from an EMBL/GenBank/DDBJ whole genome shotgun (WGS) entry which is preliminary data.</text>
</comment>
<sequence>YPKGSGFELTAFSDVDHAGCIDTSKSTFGGIQFLDDKLVSWMSKKQDCTQCHQQRLSTWRYLQVVLKTEYQLADMFTKALPEDRITTARRVSTVRRIKTRERIKMKIVYQDYLRDKPLREFYRCYTIHTGIYNDVDAENIVKYLDVFKDEHIRLGDVALYTILHDGSAMVNVARDCIVPEAPIRTIENKKWEPTQQCQVESNKVIKPSEFAKRSLNSFDEDIIVILEKTKIIAWENMQKAKTVVSIRKHKGRNIDFKAKTTCFSSSSQRLMCYNCKEKGILLENVDLEGVRWSRWLGLGNDFEVITSKLFALMAISSSSSSSSSDSENYELKCREIKINNLNLELKKAVKERDELKDKISKWEESTKNLDEILKSQLSARDKTGLGYSTQLNELSSNHETDSENSFSVFDDRSSDEESTPANDRSSQAEGYKVVPPPIIGNFLTPKVDISFVGKTTGQTNDANTVKPKSVSESVVSNPKINRDRVIIEDWHSDDEEEVSEVQKVRPENQTVKTRDNKSDQNSQKQGVGFRKVKAYFVCRSTEHLIKDCNFHDKKSQESNLKNMVNTSQREGKPVWDNTTRVNHQNFSKYPHLSETFIPSGVLTRTGLHRSSINTARPVCTARPSICTARPSINTVRPSVSTARPSVSTARPVYATRPTYPRKNNVRPRGSCSPIKRSYYTKPVYRPKDLKQDVQTFRVQNITSAGIRAVVNTGKGKLNTDLKRTSWVWRPKGNYLDHVSKDSGSFMLKKGNPEILLQDHAVVDSGCSIHMTGNKAYLLDYEDFNRGFVAFGSDPKGECLILSPSFKLLDESQVVLRAPRKDDVYSLDLNNIIPSRGSSGKDKGPTQEYILLLLQSHRTRIPIKDVVQDAQEKPSKNVSPDKDIQDSEDVINKEGQHQIPEDEQVLHDELEKMVTQELTAKAMDDVSRQAFNEEKRRIASQKKAAQATSANAGESSFVYLGGKIPIDASTLPNADLPIDPNMPDLEDASDTLPNDGIFNGSPIPTLRIHKDHPKGQILGDPTSAVQTRGKIQKASSAQQALVSYIHRQNRTNHKDHQNCLFACFLSQEEPKTISQALQDESWVKTMHEELLQFKLQKVWVLVDLPYGKRIEAIRLFLAFASYMGFTIYQMDVKSAFIYGTIEEEVKTKKQNTKVSQPSDPTQPMANETEDVESVRIHSNDPPLTGEDRLKLNELMKLYTNLSQRVLDLENINISLAIEISKLKEKVKKLERRSKSRTLGLKRLKKVYGIGSLMYLTASRPNIMFAVCAYARFQDSPFELEAFSDNDYGGASLDRKSTTEYVIAANCCGQVLWIQNQMMDYGFNFMNTKIHIDNESTISVIKNPLPHF</sequence>
<feature type="compositionally biased region" description="Polar residues" evidence="5">
    <location>
        <begin position="1151"/>
        <end position="1164"/>
    </location>
</feature>
<organism evidence="7 8">
    <name type="scientific">Tanacetum coccineum</name>
    <dbReference type="NCBI Taxonomy" id="301880"/>
    <lineage>
        <taxon>Eukaryota</taxon>
        <taxon>Viridiplantae</taxon>
        <taxon>Streptophyta</taxon>
        <taxon>Embryophyta</taxon>
        <taxon>Tracheophyta</taxon>
        <taxon>Spermatophyta</taxon>
        <taxon>Magnoliopsida</taxon>
        <taxon>eudicotyledons</taxon>
        <taxon>Gunneridae</taxon>
        <taxon>Pentapetalae</taxon>
        <taxon>asterids</taxon>
        <taxon>campanulids</taxon>
        <taxon>Asterales</taxon>
        <taxon>Asteraceae</taxon>
        <taxon>Asteroideae</taxon>
        <taxon>Anthemideae</taxon>
        <taxon>Anthemidinae</taxon>
        <taxon>Tanacetum</taxon>
    </lineage>
</organism>
<feature type="coiled-coil region" evidence="4">
    <location>
        <begin position="1190"/>
        <end position="1231"/>
    </location>
</feature>
<evidence type="ECO:0000256" key="5">
    <source>
        <dbReference type="SAM" id="MobiDB-lite"/>
    </source>
</evidence>
<dbReference type="SUPFAM" id="SSF54626">
    <property type="entry name" value="Chalcone isomerase"/>
    <property type="match status" value="1"/>
</dbReference>
<proteinExistence type="predicted"/>
<keyword evidence="4" id="KW-0175">Coiled coil</keyword>
<keyword evidence="3" id="KW-0349">Heme</keyword>
<dbReference type="Proteomes" id="UP001151760">
    <property type="component" value="Unassembled WGS sequence"/>
</dbReference>
<feature type="region of interest" description="Disordered" evidence="5">
    <location>
        <begin position="393"/>
        <end position="433"/>
    </location>
</feature>
<name>A0ABQ4ZSM2_9ASTR</name>
<keyword evidence="1 3" id="KW-0479">Metal-binding</keyword>
<accession>A0ABQ4ZSM2</accession>
<keyword evidence="8" id="KW-1185">Reference proteome</keyword>
<feature type="domain" description="Cytochrome c" evidence="6">
    <location>
        <begin position="24"/>
        <end position="148"/>
    </location>
</feature>
<reference evidence="7" key="1">
    <citation type="journal article" date="2022" name="Int. J. Mol. Sci.">
        <title>Draft Genome of Tanacetum Coccineum: Genomic Comparison of Closely Related Tanacetum-Family Plants.</title>
        <authorList>
            <person name="Yamashiro T."/>
            <person name="Shiraishi A."/>
            <person name="Nakayama K."/>
            <person name="Satake H."/>
        </authorList>
    </citation>
    <scope>NUCLEOTIDE SEQUENCE</scope>
</reference>
<feature type="non-terminal residue" evidence="7">
    <location>
        <position position="1"/>
    </location>
</feature>
<evidence type="ECO:0000256" key="3">
    <source>
        <dbReference type="PROSITE-ProRule" id="PRU00433"/>
    </source>
</evidence>
<protein>
    <submittedName>
        <fullName evidence="7">Uncharacterized mitochondrial protein-like protein</fullName>
    </submittedName>
</protein>
<evidence type="ECO:0000256" key="2">
    <source>
        <dbReference type="ARBA" id="ARBA00023004"/>
    </source>
</evidence>
<dbReference type="InterPro" id="IPR009056">
    <property type="entry name" value="Cyt_c-like_dom"/>
</dbReference>